<dbReference type="AlphaFoldDB" id="A0A553JGS9"/>
<evidence type="ECO:0000313" key="2">
    <source>
        <dbReference type="Proteomes" id="UP000318126"/>
    </source>
</evidence>
<comment type="caution">
    <text evidence="1">The sequence shown here is derived from an EMBL/GenBank/DDBJ whole genome shotgun (WGS) entry which is preliminary data.</text>
</comment>
<dbReference type="Proteomes" id="UP000318126">
    <property type="component" value="Unassembled WGS sequence"/>
</dbReference>
<sequence>MYTNQYKDLIAQREFSGSEARSLIAPALMTFTTSMWLAASEKHSYSTFKLVNTASEPLKLACKECFWLPTSALNELIRE</sequence>
<evidence type="ECO:0000313" key="1">
    <source>
        <dbReference type="EMBL" id="TRY11659.1"/>
    </source>
</evidence>
<protein>
    <submittedName>
        <fullName evidence="1">Uncharacterized protein</fullName>
    </submittedName>
</protein>
<organism evidence="1 2">
    <name type="scientific">Shewanella hanedai</name>
    <name type="common">Alteromonas hanedai</name>
    <dbReference type="NCBI Taxonomy" id="25"/>
    <lineage>
        <taxon>Bacteria</taxon>
        <taxon>Pseudomonadati</taxon>
        <taxon>Pseudomonadota</taxon>
        <taxon>Gammaproteobacteria</taxon>
        <taxon>Alteromonadales</taxon>
        <taxon>Shewanellaceae</taxon>
        <taxon>Shewanella</taxon>
    </lineage>
</organism>
<reference evidence="2" key="1">
    <citation type="submission" date="2019-07" db="EMBL/GenBank/DDBJ databases">
        <title>Shewanella sp. YLB-08 draft genomic sequence.</title>
        <authorList>
            <person name="Yu L."/>
        </authorList>
    </citation>
    <scope>NUCLEOTIDE SEQUENCE [LARGE SCALE GENOMIC DNA]</scope>
    <source>
        <strain evidence="2">JCM 20706</strain>
    </source>
</reference>
<proteinExistence type="predicted"/>
<gene>
    <name evidence="1" type="ORF">FN961_23450</name>
</gene>
<dbReference type="OrthoDB" id="6267298at2"/>
<name>A0A553JGS9_SHEHA</name>
<accession>A0A553JGS9</accession>
<dbReference type="EMBL" id="VKGK01000045">
    <property type="protein sequence ID" value="TRY11659.1"/>
    <property type="molecule type" value="Genomic_DNA"/>
</dbReference>
<keyword evidence="2" id="KW-1185">Reference proteome</keyword>